<dbReference type="PANTHER" id="PTHR36205">
    <property type="entry name" value="CHROMOSOME 19, WHOLE GENOME SHOTGUN SEQUENCE"/>
    <property type="match status" value="1"/>
</dbReference>
<feature type="compositionally biased region" description="Low complexity" evidence="1">
    <location>
        <begin position="75"/>
        <end position="97"/>
    </location>
</feature>
<comment type="caution">
    <text evidence="3">The sequence shown here is derived from an EMBL/GenBank/DDBJ whole genome shotgun (WGS) entry which is preliminary data.</text>
</comment>
<feature type="compositionally biased region" description="Low complexity" evidence="1">
    <location>
        <begin position="122"/>
        <end position="140"/>
    </location>
</feature>
<evidence type="ECO:0000313" key="4">
    <source>
        <dbReference type="Proteomes" id="UP001326199"/>
    </source>
</evidence>
<evidence type="ECO:0000256" key="2">
    <source>
        <dbReference type="SAM" id="Phobius"/>
    </source>
</evidence>
<evidence type="ECO:0000256" key="1">
    <source>
        <dbReference type="SAM" id="MobiDB-lite"/>
    </source>
</evidence>
<feature type="compositionally biased region" description="Low complexity" evidence="1">
    <location>
        <begin position="105"/>
        <end position="114"/>
    </location>
</feature>
<gene>
    <name evidence="3" type="ORF">QC763_104550</name>
</gene>
<accession>A0ABR0HWY9</accession>
<feature type="region of interest" description="Disordered" evidence="1">
    <location>
        <begin position="47"/>
        <end position="160"/>
    </location>
</feature>
<feature type="region of interest" description="Disordered" evidence="1">
    <location>
        <begin position="660"/>
        <end position="682"/>
    </location>
</feature>
<sequence length="933" mass="105780">MELMHACSINNAQQAKLDTFLCWIRFWTNTRVPQTYPKMGLLSSLNPLRPRGSDLNNNNKLPLYKEVPPKHYKHSSSTSSSRRPLRSLRTTTTAAATTKERYSDSELSPSSSGSEADDDSDYPTTSPSSSSPDSPRRTSTINMLLPKHGHRKPPRRGPVARPRFLYRLPNKVIRWLCILMMSTIVIFIFGLIRASQLENKRIAEGKTEAIKKPVPAVWEQFDFLTRYYGGVRRLVGLEGNVPEYPRLGEEKGWDGGEGTRAGKGVPESKGFEGYKGGVLPQRGEVEECFLEVGGGKVKVPGVRYLEGRPDGFPDNVLGSYELLALPEDVCFERFGRYGPYGYGYSIKKGGLGVGEHGDREGAGEFRGTGQEVDYRRVDWADAQRRCYEANAKRYKPLVRKEAAPSGFYIGDGIRGAKFAVREAKTPVVESVRPAAAGHNKTAAEEEKPLQENPQGDLPRTAVVLRCWDEFQWKEEDILNLRALIAELSLASGGRYDVHLLVQVRNDARNPVWADDEAYRARINETVPEEFRGIATLWSQTQMLAVYQGIVDLFTRGPDLPVHGSYRGLQMAMQHFAYNHPEYEYFWQWEMDIRYTGHYYDLLTKLENWSKTQPRKGLWERNGRFYMPYVHGSWEDFKQMARVQTEHGTVTADNMWDKLPGSIKSPSPPVTKPQTESSVWGPLRPEDPKDWFEHEHDPVPPTSYERDKYTWGVGEEPDLITLSPIFDPEGTSWKLASDITGYNTQRGLPPRRAQIITASRMSRRLLLLMHRETAFKKHHAFPEMWPATVALHHGFKAVYAPHPVFVDRAWPADYLARVLNGGRNGASGGGRTSVYGDKEHNMRGLTWFYNAGFSGNLYRRWMGLKVNNDGGEQFELEMDETGTKDEKTPGGMRGGEGRMCLPPMLLHPVKEVELPVEEHRREEDEVFVEVDPSA</sequence>
<dbReference type="Pfam" id="PF11885">
    <property type="entry name" value="DUF3405"/>
    <property type="match status" value="1"/>
</dbReference>
<organism evidence="3 4">
    <name type="scientific">Podospora pseudopauciseta</name>
    <dbReference type="NCBI Taxonomy" id="2093780"/>
    <lineage>
        <taxon>Eukaryota</taxon>
        <taxon>Fungi</taxon>
        <taxon>Dikarya</taxon>
        <taxon>Ascomycota</taxon>
        <taxon>Pezizomycotina</taxon>
        <taxon>Sordariomycetes</taxon>
        <taxon>Sordariomycetidae</taxon>
        <taxon>Sordariales</taxon>
        <taxon>Podosporaceae</taxon>
        <taxon>Podospora</taxon>
    </lineage>
</organism>
<dbReference type="GeneID" id="87927368"/>
<dbReference type="Proteomes" id="UP001326199">
    <property type="component" value="Unassembled WGS sequence"/>
</dbReference>
<feature type="region of interest" description="Disordered" evidence="1">
    <location>
        <begin position="432"/>
        <end position="455"/>
    </location>
</feature>
<dbReference type="EMBL" id="JAFFHB010000001">
    <property type="protein sequence ID" value="KAK4672610.1"/>
    <property type="molecule type" value="Genomic_DNA"/>
</dbReference>
<dbReference type="RefSeq" id="XP_062769932.1">
    <property type="nucleotide sequence ID" value="XM_062907025.1"/>
</dbReference>
<dbReference type="PANTHER" id="PTHR36205:SF1">
    <property type="entry name" value="MAJOR FACILITATOR SUPERFAMILY TRANSPORTER"/>
    <property type="match status" value="1"/>
</dbReference>
<keyword evidence="4" id="KW-1185">Reference proteome</keyword>
<keyword evidence="2" id="KW-1133">Transmembrane helix</keyword>
<feature type="transmembrane region" description="Helical" evidence="2">
    <location>
        <begin position="172"/>
        <end position="192"/>
    </location>
</feature>
<protein>
    <submittedName>
        <fullName evidence="3">Uncharacterized protein</fullName>
    </submittedName>
</protein>
<keyword evidence="2" id="KW-0812">Transmembrane</keyword>
<keyword evidence="2" id="KW-0472">Membrane</keyword>
<evidence type="ECO:0000313" key="3">
    <source>
        <dbReference type="EMBL" id="KAK4672610.1"/>
    </source>
</evidence>
<name>A0ABR0HWY9_9PEZI</name>
<reference evidence="3 4" key="1">
    <citation type="journal article" date="2023" name="bioRxiv">
        <title>High-quality genome assemblies of four members of thePodospora anserinaspecies complex.</title>
        <authorList>
            <person name="Ament-Velasquez S.L."/>
            <person name="Vogan A.A."/>
            <person name="Wallerman O."/>
            <person name="Hartmann F."/>
            <person name="Gautier V."/>
            <person name="Silar P."/>
            <person name="Giraud T."/>
            <person name="Johannesson H."/>
        </authorList>
    </citation>
    <scope>NUCLEOTIDE SEQUENCE [LARGE SCALE GENOMIC DNA]</scope>
    <source>
        <strain evidence="3 4">CBS 411.78</strain>
    </source>
</reference>
<dbReference type="InterPro" id="IPR021822">
    <property type="entry name" value="DUF3405"/>
</dbReference>
<feature type="region of interest" description="Disordered" evidence="1">
    <location>
        <begin position="878"/>
        <end position="898"/>
    </location>
</feature>
<proteinExistence type="predicted"/>